<evidence type="ECO:0008006" key="6">
    <source>
        <dbReference type="Google" id="ProtNLM"/>
    </source>
</evidence>
<feature type="region of interest" description="Disordered" evidence="1">
    <location>
        <begin position="535"/>
        <end position="554"/>
    </location>
</feature>
<sequence length="572" mass="60100">MSHLAHARAVQARHNKRAGGFGNGLTFNPFPFPTTSETPVPTTPVLPEPTTTTTDLVPVIPTTRTRHIVTETTTQEKTVPETSTPVAPLPTTTSALVPPPVSPVPSLPVSPSVVLVSPASSSVTSLASLPSPSPSPTTLVTIKSAVTHKSIPITTTYTGAALHNPLTVTHVVAATAIVSGSASALPSASVAPTNALVGPVIGGVAGGIAGLALIILGTLAILRRRNKDDTVVDFDPGVFRRSAVMLNDPPTHQDTIERGYNAPAPPPMSEKSYPMYGDNFYPTYPVSPNVQSPSSGNPLVFEAPYSPMGTPEMATPHENGQTWGPPAPVLTRTGPPTLSRNLSTGPVPENQNGLFVPEAEYMDLERTSVTPFQAVQYAEISRHLNSEVPQGLPTPELEKFVDSMPAKDVLPPLPTEDRTNPFGDDDDDEGQVLEVTPTMPAGDDLSFPSPPPSAHTAASRYRVESMPPTLPDIVVESRVSVNSEYFDQAKTLGDASGQTLFVANATDSPVGNRFPVSPSPLASSFTMSTPPATESTFAAPAVPAPVATPRADSKNRRSIYTVYDPEDAYGGF</sequence>
<reference evidence="4" key="1">
    <citation type="submission" date="2023-11" db="EMBL/GenBank/DDBJ databases">
        <authorList>
            <person name="De Vega J J."/>
            <person name="De Vega J J."/>
        </authorList>
    </citation>
    <scope>NUCLEOTIDE SEQUENCE</scope>
</reference>
<dbReference type="EMBL" id="CAVNYO010000399">
    <property type="protein sequence ID" value="CAK5273792.1"/>
    <property type="molecule type" value="Genomic_DNA"/>
</dbReference>
<name>A0AAD2K1J2_9AGAR</name>
<comment type="caution">
    <text evidence="4">The sequence shown here is derived from an EMBL/GenBank/DDBJ whole genome shotgun (WGS) entry which is preliminary data.</text>
</comment>
<evidence type="ECO:0000256" key="1">
    <source>
        <dbReference type="SAM" id="MobiDB-lite"/>
    </source>
</evidence>
<dbReference type="EMBL" id="CAVNYO010000120">
    <property type="protein sequence ID" value="CAK5267365.1"/>
    <property type="molecule type" value="Genomic_DNA"/>
</dbReference>
<keyword evidence="2" id="KW-0812">Transmembrane</keyword>
<keyword evidence="2" id="KW-0472">Membrane</keyword>
<keyword evidence="5" id="KW-1185">Reference proteome</keyword>
<feature type="region of interest" description="Disordered" evidence="1">
    <location>
        <begin position="34"/>
        <end position="55"/>
    </location>
</feature>
<protein>
    <recommendedName>
        <fullName evidence="6">Transmembrane protein</fullName>
    </recommendedName>
</protein>
<organism evidence="4 5">
    <name type="scientific">Mycena citricolor</name>
    <dbReference type="NCBI Taxonomy" id="2018698"/>
    <lineage>
        <taxon>Eukaryota</taxon>
        <taxon>Fungi</taxon>
        <taxon>Dikarya</taxon>
        <taxon>Basidiomycota</taxon>
        <taxon>Agaricomycotina</taxon>
        <taxon>Agaricomycetes</taxon>
        <taxon>Agaricomycetidae</taxon>
        <taxon>Agaricales</taxon>
        <taxon>Marasmiineae</taxon>
        <taxon>Mycenaceae</taxon>
        <taxon>Mycena</taxon>
    </lineage>
</organism>
<evidence type="ECO:0000313" key="4">
    <source>
        <dbReference type="EMBL" id="CAK5273792.1"/>
    </source>
</evidence>
<dbReference type="AlphaFoldDB" id="A0AAD2K1J2"/>
<evidence type="ECO:0000256" key="2">
    <source>
        <dbReference type="SAM" id="Phobius"/>
    </source>
</evidence>
<feature type="transmembrane region" description="Helical" evidence="2">
    <location>
        <begin position="196"/>
        <end position="222"/>
    </location>
</feature>
<gene>
    <name evidence="4" type="ORF">MYCIT1_LOCUS20499</name>
    <name evidence="3" type="ORF">MYCIT1_LOCUS9806</name>
</gene>
<dbReference type="Proteomes" id="UP001295794">
    <property type="component" value="Unassembled WGS sequence"/>
</dbReference>
<evidence type="ECO:0000313" key="3">
    <source>
        <dbReference type="EMBL" id="CAK5267365.1"/>
    </source>
</evidence>
<feature type="compositionally biased region" description="Low complexity" evidence="1">
    <location>
        <begin position="538"/>
        <end position="550"/>
    </location>
</feature>
<feature type="region of interest" description="Disordered" evidence="1">
    <location>
        <begin position="406"/>
        <end position="458"/>
    </location>
</feature>
<proteinExistence type="predicted"/>
<keyword evidence="2" id="KW-1133">Transmembrane helix</keyword>
<evidence type="ECO:0000313" key="5">
    <source>
        <dbReference type="Proteomes" id="UP001295794"/>
    </source>
</evidence>
<accession>A0AAD2K1J2</accession>